<evidence type="ECO:0000313" key="1">
    <source>
        <dbReference type="EMBL" id="HIH69020.1"/>
    </source>
</evidence>
<evidence type="ECO:0000313" key="2">
    <source>
        <dbReference type="Proteomes" id="UP000600363"/>
    </source>
</evidence>
<comment type="caution">
    <text evidence="1">The sequence shown here is derived from an EMBL/GenBank/DDBJ whole genome shotgun (WGS) entry which is preliminary data.</text>
</comment>
<protein>
    <submittedName>
        <fullName evidence="1">Uncharacterized protein</fullName>
    </submittedName>
</protein>
<reference evidence="1" key="1">
    <citation type="journal article" date="2020" name="bioRxiv">
        <title>A rank-normalized archaeal taxonomy based on genome phylogeny resolves widespread incomplete and uneven classifications.</title>
        <authorList>
            <person name="Rinke C."/>
            <person name="Chuvochina M."/>
            <person name="Mussig A.J."/>
            <person name="Chaumeil P.-A."/>
            <person name="Waite D.W."/>
            <person name="Whitman W.B."/>
            <person name="Parks D.H."/>
            <person name="Hugenholtz P."/>
        </authorList>
    </citation>
    <scope>NUCLEOTIDE SEQUENCE</scope>
    <source>
        <strain evidence="1">UBA12518</strain>
    </source>
</reference>
<gene>
    <name evidence="1" type="ORF">HA299_00095</name>
</gene>
<dbReference type="AlphaFoldDB" id="A0A832VZ66"/>
<sequence>MLVLVLTAIVLSLPMPPTFWMVALGYVVLSTVSPWRCCSHSQSKSELASG</sequence>
<dbReference type="RefSeq" id="WP_157203007.1">
    <property type="nucleotide sequence ID" value="NZ_DUIH01000002.1"/>
</dbReference>
<name>A0A832VZ66_9EURY</name>
<dbReference type="Proteomes" id="UP000600363">
    <property type="component" value="Unassembled WGS sequence"/>
</dbReference>
<accession>A0A832VZ66</accession>
<proteinExistence type="predicted"/>
<organism evidence="1 2">
    <name type="scientific">Methermicoccus shengliensis</name>
    <dbReference type="NCBI Taxonomy" id="660064"/>
    <lineage>
        <taxon>Archaea</taxon>
        <taxon>Methanobacteriati</taxon>
        <taxon>Methanobacteriota</taxon>
        <taxon>Stenosarchaea group</taxon>
        <taxon>Methanomicrobia</taxon>
        <taxon>Methanosarcinales</taxon>
        <taxon>Methermicoccaceae</taxon>
        <taxon>Methermicoccus</taxon>
    </lineage>
</organism>
<dbReference type="EMBL" id="DUIH01000002">
    <property type="protein sequence ID" value="HIH69020.1"/>
    <property type="molecule type" value="Genomic_DNA"/>
</dbReference>